<dbReference type="PROSITE" id="PS51128">
    <property type="entry name" value="ZF_DKSA_2"/>
    <property type="match status" value="1"/>
</dbReference>
<keyword evidence="1" id="KW-0479">Metal-binding</keyword>
<feature type="zinc finger region" description="dksA C4-type" evidence="4">
    <location>
        <begin position="84"/>
        <end position="108"/>
    </location>
</feature>
<keyword evidence="2" id="KW-0863">Zinc-finger</keyword>
<dbReference type="Proteomes" id="UP000177039">
    <property type="component" value="Unassembled WGS sequence"/>
</dbReference>
<evidence type="ECO:0000256" key="2">
    <source>
        <dbReference type="ARBA" id="ARBA00022771"/>
    </source>
</evidence>
<gene>
    <name evidence="6" type="ORF">A3B54_02090</name>
</gene>
<reference evidence="6 7" key="1">
    <citation type="journal article" date="2016" name="Nat. Commun.">
        <title>Thousands of microbial genomes shed light on interconnected biogeochemical processes in an aquifer system.</title>
        <authorList>
            <person name="Anantharaman K."/>
            <person name="Brown C.T."/>
            <person name="Hug L.A."/>
            <person name="Sharon I."/>
            <person name="Castelle C.J."/>
            <person name="Probst A.J."/>
            <person name="Thomas B.C."/>
            <person name="Singh A."/>
            <person name="Wilkins M.J."/>
            <person name="Karaoz U."/>
            <person name="Brodie E.L."/>
            <person name="Williams K.H."/>
            <person name="Hubbard S.S."/>
            <person name="Banfield J.F."/>
        </authorList>
    </citation>
    <scope>NUCLEOTIDE SEQUENCE [LARGE SCALE GENOMIC DNA]</scope>
</reference>
<dbReference type="PROSITE" id="PS01102">
    <property type="entry name" value="ZF_DKSA_1"/>
    <property type="match status" value="1"/>
</dbReference>
<dbReference type="SUPFAM" id="SSF57716">
    <property type="entry name" value="Glucocorticoid receptor-like (DNA-binding domain)"/>
    <property type="match status" value="1"/>
</dbReference>
<dbReference type="Gene3D" id="1.20.120.910">
    <property type="entry name" value="DksA, coiled-coil domain"/>
    <property type="match status" value="1"/>
</dbReference>
<name>A0A1F5H7S1_9BACT</name>
<evidence type="ECO:0000313" key="6">
    <source>
        <dbReference type="EMBL" id="OGE00171.1"/>
    </source>
</evidence>
<feature type="domain" description="Zinc finger DksA/TraR C4-type" evidence="5">
    <location>
        <begin position="79"/>
        <end position="114"/>
    </location>
</feature>
<dbReference type="PANTHER" id="PTHR33823">
    <property type="entry name" value="RNA POLYMERASE-BINDING TRANSCRIPTION FACTOR DKSA-RELATED"/>
    <property type="match status" value="1"/>
</dbReference>
<dbReference type="AlphaFoldDB" id="A0A1F5H7S1"/>
<dbReference type="InterPro" id="IPR020458">
    <property type="entry name" value="Znf_DskA_TraR_CS"/>
</dbReference>
<dbReference type="EMBL" id="MFBT01000005">
    <property type="protein sequence ID" value="OGE00171.1"/>
    <property type="molecule type" value="Genomic_DNA"/>
</dbReference>
<evidence type="ECO:0000256" key="3">
    <source>
        <dbReference type="ARBA" id="ARBA00022833"/>
    </source>
</evidence>
<dbReference type="Pfam" id="PF01258">
    <property type="entry name" value="zf-dskA_traR"/>
    <property type="match status" value="1"/>
</dbReference>
<keyword evidence="3" id="KW-0862">Zinc</keyword>
<organism evidence="6 7">
    <name type="scientific">Candidatus Curtissbacteria bacterium RIFCSPLOWO2_01_FULL_42_50</name>
    <dbReference type="NCBI Taxonomy" id="1797730"/>
    <lineage>
        <taxon>Bacteria</taxon>
        <taxon>Candidatus Curtissiibacteriota</taxon>
    </lineage>
</organism>
<proteinExistence type="predicted"/>
<dbReference type="PANTHER" id="PTHR33823:SF4">
    <property type="entry name" value="GENERAL STRESS PROTEIN 16O"/>
    <property type="match status" value="1"/>
</dbReference>
<evidence type="ECO:0000256" key="4">
    <source>
        <dbReference type="PROSITE-ProRule" id="PRU00510"/>
    </source>
</evidence>
<comment type="caution">
    <text evidence="6">The sequence shown here is derived from an EMBL/GenBank/DDBJ whole genome shotgun (WGS) entry which is preliminary data.</text>
</comment>
<dbReference type="GO" id="GO:0008270">
    <property type="term" value="F:zinc ion binding"/>
    <property type="evidence" value="ECO:0007669"/>
    <property type="project" value="UniProtKB-KW"/>
</dbReference>
<evidence type="ECO:0000259" key="5">
    <source>
        <dbReference type="Pfam" id="PF01258"/>
    </source>
</evidence>
<sequence>MIDIQKIKNKVERHRDAILSKIKRLRREDPFLTTDRALIVEPGSDAAALFGHEQVAIMETRLKDELGEIERALTKIKKGTYGICERCTKRIELARLEVKPSAIYCLKCKEEIEKGKKIK</sequence>
<evidence type="ECO:0000313" key="7">
    <source>
        <dbReference type="Proteomes" id="UP000177039"/>
    </source>
</evidence>
<evidence type="ECO:0000256" key="1">
    <source>
        <dbReference type="ARBA" id="ARBA00022723"/>
    </source>
</evidence>
<protein>
    <recommendedName>
        <fullName evidence="5">Zinc finger DksA/TraR C4-type domain-containing protein</fullName>
    </recommendedName>
</protein>
<dbReference type="InterPro" id="IPR000962">
    <property type="entry name" value="Znf_DskA_TraR"/>
</dbReference>
<accession>A0A1F5H7S1</accession>